<dbReference type="SUPFAM" id="SSF161098">
    <property type="entry name" value="MetI-like"/>
    <property type="match status" value="1"/>
</dbReference>
<organism evidence="10 11">
    <name type="scientific">Advenella kashmirensis W13003</name>
    <dbReference type="NCBI Taxonomy" id="1424334"/>
    <lineage>
        <taxon>Bacteria</taxon>
        <taxon>Pseudomonadati</taxon>
        <taxon>Pseudomonadota</taxon>
        <taxon>Betaproteobacteria</taxon>
        <taxon>Burkholderiales</taxon>
        <taxon>Alcaligenaceae</taxon>
    </lineage>
</organism>
<keyword evidence="5 8" id="KW-0812">Transmembrane</keyword>
<evidence type="ECO:0000256" key="6">
    <source>
        <dbReference type="ARBA" id="ARBA00022989"/>
    </source>
</evidence>
<dbReference type="AlphaFoldDB" id="V8QSH0"/>
<dbReference type="PANTHER" id="PTHR42929">
    <property type="entry name" value="INNER MEMBRANE ABC TRANSPORTER PERMEASE PROTEIN YDCU-RELATED-RELATED"/>
    <property type="match status" value="1"/>
</dbReference>
<comment type="caution">
    <text evidence="10">The sequence shown here is derived from an EMBL/GenBank/DDBJ whole genome shotgun (WGS) entry which is preliminary data.</text>
</comment>
<dbReference type="HOGENOM" id="CLU_016047_18_2_4"/>
<evidence type="ECO:0000256" key="4">
    <source>
        <dbReference type="ARBA" id="ARBA00022475"/>
    </source>
</evidence>
<keyword evidence="11" id="KW-1185">Reference proteome</keyword>
<comment type="similarity">
    <text evidence="2">Belongs to the binding-protein-dependent transport system permease family. CysTW subfamily.</text>
</comment>
<comment type="subcellular location">
    <subcellularLocation>
        <location evidence="1 8">Cell membrane</location>
        <topology evidence="1 8">Multi-pass membrane protein</topology>
    </subcellularLocation>
</comment>
<dbReference type="Gene3D" id="1.10.3720.10">
    <property type="entry name" value="MetI-like"/>
    <property type="match status" value="1"/>
</dbReference>
<evidence type="ECO:0000259" key="9">
    <source>
        <dbReference type="PROSITE" id="PS50928"/>
    </source>
</evidence>
<dbReference type="GO" id="GO:0055085">
    <property type="term" value="P:transmembrane transport"/>
    <property type="evidence" value="ECO:0007669"/>
    <property type="project" value="InterPro"/>
</dbReference>
<evidence type="ECO:0000256" key="7">
    <source>
        <dbReference type="ARBA" id="ARBA00023136"/>
    </source>
</evidence>
<accession>V8QSH0</accession>
<dbReference type="PROSITE" id="PS50928">
    <property type="entry name" value="ABC_TM1"/>
    <property type="match status" value="1"/>
</dbReference>
<feature type="transmembrane region" description="Helical" evidence="8">
    <location>
        <begin position="131"/>
        <end position="151"/>
    </location>
</feature>
<sequence>MLLYPVLAFLLIFFVLPIGWFFVKSALDYDGNFLVMLLETFSSNLFISVALKTVWLSLIVTLLALVCAYPVAYTMTRSGSFRFTLIVICVIVPYFTSIIVRTYSWMIILGTRGVINTVLIQIGLIDQPLNLMYNMVGVTIGMTYVLLPYFVLTLFSTMKGIDMWLLQAGRSMGASNFYIFRRVFFPLSMPGIVSGFLIVYILAVGFFITPALMGGPNDVMLATLIQRNIEVSVNWPLASALALFLLVITLIIYAIYCKYTDLDKMLGK</sequence>
<dbReference type="InterPro" id="IPR035906">
    <property type="entry name" value="MetI-like_sf"/>
</dbReference>
<feature type="transmembrane region" description="Helical" evidence="8">
    <location>
        <begin position="45"/>
        <end position="69"/>
    </location>
</feature>
<keyword evidence="3 8" id="KW-0813">Transport</keyword>
<proteinExistence type="inferred from homology"/>
<dbReference type="InterPro" id="IPR000515">
    <property type="entry name" value="MetI-like"/>
</dbReference>
<feature type="transmembrane region" description="Helical" evidence="8">
    <location>
        <begin position="105"/>
        <end position="124"/>
    </location>
</feature>
<protein>
    <submittedName>
        <fullName evidence="10">ABC transporter permease</fullName>
    </submittedName>
</protein>
<keyword evidence="7 8" id="KW-0472">Membrane</keyword>
<feature type="domain" description="ABC transmembrane type-1" evidence="9">
    <location>
        <begin position="50"/>
        <end position="256"/>
    </location>
</feature>
<dbReference type="Pfam" id="PF00528">
    <property type="entry name" value="BPD_transp_1"/>
    <property type="match status" value="1"/>
</dbReference>
<feature type="transmembrane region" description="Helical" evidence="8">
    <location>
        <begin position="192"/>
        <end position="213"/>
    </location>
</feature>
<dbReference type="Proteomes" id="UP000018733">
    <property type="component" value="Unassembled WGS sequence"/>
</dbReference>
<dbReference type="PATRIC" id="fig|1424334.3.peg.1761"/>
<dbReference type="STRING" id="1424334.W822_08775"/>
<evidence type="ECO:0000313" key="10">
    <source>
        <dbReference type="EMBL" id="ETF02916.1"/>
    </source>
</evidence>
<dbReference type="PANTHER" id="PTHR42929:SF5">
    <property type="entry name" value="ABC TRANSPORTER PERMEASE PROTEIN"/>
    <property type="match status" value="1"/>
</dbReference>
<evidence type="ECO:0000256" key="2">
    <source>
        <dbReference type="ARBA" id="ARBA00007069"/>
    </source>
</evidence>
<dbReference type="eggNOG" id="COG1176">
    <property type="taxonomic scope" value="Bacteria"/>
</dbReference>
<keyword evidence="4" id="KW-1003">Cell membrane</keyword>
<dbReference type="CDD" id="cd06261">
    <property type="entry name" value="TM_PBP2"/>
    <property type="match status" value="1"/>
</dbReference>
<keyword evidence="6 8" id="KW-1133">Transmembrane helix</keyword>
<evidence type="ECO:0000256" key="1">
    <source>
        <dbReference type="ARBA" id="ARBA00004651"/>
    </source>
</evidence>
<dbReference type="EMBL" id="AYXT01000009">
    <property type="protein sequence ID" value="ETF02916.1"/>
    <property type="molecule type" value="Genomic_DNA"/>
</dbReference>
<evidence type="ECO:0000256" key="5">
    <source>
        <dbReference type="ARBA" id="ARBA00022692"/>
    </source>
</evidence>
<gene>
    <name evidence="10" type="ORF">W822_08775</name>
</gene>
<feature type="transmembrane region" description="Helical" evidence="8">
    <location>
        <begin position="81"/>
        <end position="99"/>
    </location>
</feature>
<reference evidence="10 11" key="1">
    <citation type="journal article" date="2014" name="Genome Announc.">
        <title>Draft Genome Sequence of Advenella kashmirensis Strain W13003, a Polycyclic Aromatic Hydrocarbon-Degrading Bacterium.</title>
        <authorList>
            <person name="Wang X."/>
            <person name="Jin D."/>
            <person name="Zhou L."/>
            <person name="Wu L."/>
            <person name="An W."/>
            <person name="Zhao L."/>
        </authorList>
    </citation>
    <scope>NUCLEOTIDE SEQUENCE [LARGE SCALE GENOMIC DNA]</scope>
    <source>
        <strain evidence="10 11">W13003</strain>
    </source>
</reference>
<evidence type="ECO:0000313" key="11">
    <source>
        <dbReference type="Proteomes" id="UP000018733"/>
    </source>
</evidence>
<dbReference type="GO" id="GO:0005886">
    <property type="term" value="C:plasma membrane"/>
    <property type="evidence" value="ECO:0007669"/>
    <property type="project" value="UniProtKB-SubCell"/>
</dbReference>
<feature type="transmembrane region" description="Helical" evidence="8">
    <location>
        <begin position="163"/>
        <end position="180"/>
    </location>
</feature>
<name>V8QSH0_9BURK</name>
<evidence type="ECO:0000256" key="3">
    <source>
        <dbReference type="ARBA" id="ARBA00022448"/>
    </source>
</evidence>
<feature type="transmembrane region" description="Helical" evidence="8">
    <location>
        <begin position="233"/>
        <end position="256"/>
    </location>
</feature>
<evidence type="ECO:0000256" key="8">
    <source>
        <dbReference type="RuleBase" id="RU363032"/>
    </source>
</evidence>